<dbReference type="NCBIfam" id="TIGR01509">
    <property type="entry name" value="HAD-SF-IA-v3"/>
    <property type="match status" value="1"/>
</dbReference>
<dbReference type="InterPro" id="IPR008930">
    <property type="entry name" value="Terpenoid_cyclase/PrenylTrfase"/>
</dbReference>
<dbReference type="Gene3D" id="3.40.50.1000">
    <property type="entry name" value="HAD superfamily/HAD-like"/>
    <property type="match status" value="1"/>
</dbReference>
<gene>
    <name evidence="1" type="ORF">LECACI_7A001058</name>
</gene>
<dbReference type="InterPro" id="IPR023214">
    <property type="entry name" value="HAD_sf"/>
</dbReference>
<organism evidence="1 2">
    <name type="scientific">Lecanosticta acicola</name>
    <dbReference type="NCBI Taxonomy" id="111012"/>
    <lineage>
        <taxon>Eukaryota</taxon>
        <taxon>Fungi</taxon>
        <taxon>Dikarya</taxon>
        <taxon>Ascomycota</taxon>
        <taxon>Pezizomycotina</taxon>
        <taxon>Dothideomycetes</taxon>
        <taxon>Dothideomycetidae</taxon>
        <taxon>Mycosphaerellales</taxon>
        <taxon>Mycosphaerellaceae</taxon>
        <taxon>Lecanosticta</taxon>
    </lineage>
</organism>
<comment type="caution">
    <text evidence="1">The sequence shown here is derived from an EMBL/GenBank/DDBJ whole genome shotgun (WGS) entry which is preliminary data.</text>
</comment>
<dbReference type="PANTHER" id="PTHR43611">
    <property type="entry name" value="ALPHA-D-GLUCOSE 1-PHOSPHATE PHOSPHATASE"/>
    <property type="match status" value="1"/>
</dbReference>
<dbReference type="InterPro" id="IPR036412">
    <property type="entry name" value="HAD-like_sf"/>
</dbReference>
<sequence length="476" mass="54086">MDTRMPVKLFVFDLGDVLFHWSATTTTSIPAKTLHAILKSDFWLEFDCGRITQQQCYEQAGRQFSYSSGEIQEAFAQARASLQPNIDMVASIQALRRACRGTVQICAMSNVSKEDYLFMEPTIHKWDVFDRIFTSGHAGMRKPDSSFYRHVLRETKLQPQEVVFIDDKLENVLAAQSLGIRAFVFSETEMVIDILRRIRDDPVERGYRFLSANASADNLHSITDSGVVVPDNFAKLLIQDTIPSCRYIVPQWDKKRTWNFFDGTPVLVPGKVFPDDLDTTSLALTVIPPAEDLAHSLLDEMLLYVHEDGRLQTYFDWDRPRVDEIVSANVLTCFYRYGRGRQLAQTLEMIRDVLVDRSYESGTRYYPHADCCLYFIARLLNSSNEPEVRGKLERVLRERVAERVGREGGAIELAMRIINCCEFGISCRGDVSALLQLQEEDGGWPASWMYRYGSTGVQLGNRGVTTAMAIKALSSL</sequence>
<evidence type="ECO:0000313" key="1">
    <source>
        <dbReference type="EMBL" id="CAK3813109.1"/>
    </source>
</evidence>
<dbReference type="AlphaFoldDB" id="A0AAI9E7K6"/>
<dbReference type="Gene3D" id="1.10.150.240">
    <property type="entry name" value="Putative phosphatase, domain 2"/>
    <property type="match status" value="1"/>
</dbReference>
<keyword evidence="2" id="KW-1185">Reference proteome</keyword>
<accession>A0AAI9E7K6</accession>
<dbReference type="Pfam" id="PF13419">
    <property type="entry name" value="HAD_2"/>
    <property type="match status" value="1"/>
</dbReference>
<dbReference type="SUPFAM" id="SSF56784">
    <property type="entry name" value="HAD-like"/>
    <property type="match status" value="1"/>
</dbReference>
<dbReference type="CDD" id="cd02603">
    <property type="entry name" value="HAD_sEH-N_like"/>
    <property type="match status" value="1"/>
</dbReference>
<reference evidence="1" key="1">
    <citation type="submission" date="2023-11" db="EMBL/GenBank/DDBJ databases">
        <authorList>
            <person name="Alioto T."/>
            <person name="Alioto T."/>
            <person name="Gomez Garrido J."/>
        </authorList>
    </citation>
    <scope>NUCLEOTIDE SEQUENCE</scope>
</reference>
<evidence type="ECO:0000313" key="2">
    <source>
        <dbReference type="Proteomes" id="UP001296104"/>
    </source>
</evidence>
<protein>
    <submittedName>
        <fullName evidence="1">Alpha-D-glucose-1-phosphate phosphatase</fullName>
    </submittedName>
</protein>
<dbReference type="InterPro" id="IPR023198">
    <property type="entry name" value="PGP-like_dom2"/>
</dbReference>
<dbReference type="GO" id="GO:0016791">
    <property type="term" value="F:phosphatase activity"/>
    <property type="evidence" value="ECO:0007669"/>
    <property type="project" value="UniProtKB-ARBA"/>
</dbReference>
<dbReference type="PANTHER" id="PTHR43611:SF3">
    <property type="entry name" value="FLAVIN MONONUCLEOTIDE HYDROLASE 1, CHLOROPLATIC"/>
    <property type="match status" value="1"/>
</dbReference>
<proteinExistence type="predicted"/>
<dbReference type="SFLD" id="SFLDS00003">
    <property type="entry name" value="Haloacid_Dehalogenase"/>
    <property type="match status" value="1"/>
</dbReference>
<dbReference type="SFLD" id="SFLDG01129">
    <property type="entry name" value="C1.5:_HAD__Beta-PGM__Phosphata"/>
    <property type="match status" value="1"/>
</dbReference>
<name>A0AAI9E7K6_9PEZI</name>
<dbReference type="EMBL" id="CAVMBE010000004">
    <property type="protein sequence ID" value="CAK3813109.1"/>
    <property type="molecule type" value="Genomic_DNA"/>
</dbReference>
<dbReference type="InterPro" id="IPR041492">
    <property type="entry name" value="HAD_2"/>
</dbReference>
<dbReference type="PRINTS" id="PR00413">
    <property type="entry name" value="HADHALOGNASE"/>
</dbReference>
<dbReference type="SUPFAM" id="SSF48239">
    <property type="entry name" value="Terpenoid cyclases/Protein prenyltransferases"/>
    <property type="match status" value="1"/>
</dbReference>
<dbReference type="InterPro" id="IPR006439">
    <property type="entry name" value="HAD-SF_hydro_IA"/>
</dbReference>
<dbReference type="Proteomes" id="UP001296104">
    <property type="component" value="Unassembled WGS sequence"/>
</dbReference>